<accession>A0A1H1YS70</accession>
<protein>
    <submittedName>
        <fullName evidence="1">Uncharacterized protein</fullName>
    </submittedName>
</protein>
<evidence type="ECO:0000313" key="2">
    <source>
        <dbReference type="Proteomes" id="UP000199103"/>
    </source>
</evidence>
<evidence type="ECO:0000313" key="1">
    <source>
        <dbReference type="EMBL" id="SDT24129.1"/>
    </source>
</evidence>
<organism evidence="1 2">
    <name type="scientific">Microlunatus soli</name>
    <dbReference type="NCBI Taxonomy" id="630515"/>
    <lineage>
        <taxon>Bacteria</taxon>
        <taxon>Bacillati</taxon>
        <taxon>Actinomycetota</taxon>
        <taxon>Actinomycetes</taxon>
        <taxon>Propionibacteriales</taxon>
        <taxon>Propionibacteriaceae</taxon>
        <taxon>Microlunatus</taxon>
    </lineage>
</organism>
<dbReference type="EMBL" id="LT629772">
    <property type="protein sequence ID" value="SDT24129.1"/>
    <property type="molecule type" value="Genomic_DNA"/>
</dbReference>
<dbReference type="AlphaFoldDB" id="A0A1H1YS70"/>
<reference evidence="1 2" key="1">
    <citation type="submission" date="2016-10" db="EMBL/GenBank/DDBJ databases">
        <authorList>
            <person name="de Groot N.N."/>
        </authorList>
    </citation>
    <scope>NUCLEOTIDE SEQUENCE [LARGE SCALE GENOMIC DNA]</scope>
    <source>
        <strain evidence="1 2">DSM 21800</strain>
    </source>
</reference>
<proteinExistence type="predicted"/>
<name>A0A1H1YS70_9ACTN</name>
<sequence length="30" mass="3041">MSAVNAPSTRVLSTGDALLWLVAVVETAPA</sequence>
<gene>
    <name evidence="1" type="ORF">SAMN04489812_4741</name>
</gene>
<keyword evidence="2" id="KW-1185">Reference proteome</keyword>
<dbReference type="Proteomes" id="UP000199103">
    <property type="component" value="Chromosome I"/>
</dbReference>